<keyword evidence="3" id="KW-0547">Nucleotide-binding</keyword>
<dbReference type="SUPFAM" id="SSF90123">
    <property type="entry name" value="ABC transporter transmembrane region"/>
    <property type="match status" value="1"/>
</dbReference>
<dbReference type="PROSITE" id="PS50929">
    <property type="entry name" value="ABC_TM1F"/>
    <property type="match status" value="1"/>
</dbReference>
<dbReference type="CDD" id="cd18587">
    <property type="entry name" value="ABC_6TM_LapB_like"/>
    <property type="match status" value="1"/>
</dbReference>
<evidence type="ECO:0000259" key="10">
    <source>
        <dbReference type="PROSITE" id="PS50990"/>
    </source>
</evidence>
<dbReference type="GO" id="GO:0016887">
    <property type="term" value="F:ATP hydrolysis activity"/>
    <property type="evidence" value="ECO:0007669"/>
    <property type="project" value="InterPro"/>
</dbReference>
<dbReference type="PANTHER" id="PTHR24221">
    <property type="entry name" value="ATP-BINDING CASSETTE SUB-FAMILY B"/>
    <property type="match status" value="1"/>
</dbReference>
<organism evidence="11 12">
    <name type="scientific">Sphingomonas cavernae</name>
    <dbReference type="NCBI Taxonomy" id="2320861"/>
    <lineage>
        <taxon>Bacteria</taxon>
        <taxon>Pseudomonadati</taxon>
        <taxon>Pseudomonadota</taxon>
        <taxon>Alphaproteobacteria</taxon>
        <taxon>Sphingomonadales</taxon>
        <taxon>Sphingomonadaceae</taxon>
        <taxon>Sphingomonas</taxon>
    </lineage>
</organism>
<feature type="domain" description="ABC transmembrane type-1" evidence="9">
    <location>
        <begin position="146"/>
        <end position="424"/>
    </location>
</feature>
<dbReference type="InterPro" id="IPR036640">
    <property type="entry name" value="ABC1_TM_sf"/>
</dbReference>
<dbReference type="AlphaFoldDB" id="A0A418WSH3"/>
<keyword evidence="2 7" id="KW-0812">Transmembrane</keyword>
<feature type="domain" description="ABC transporter" evidence="8">
    <location>
        <begin position="458"/>
        <end position="694"/>
    </location>
</feature>
<evidence type="ECO:0000256" key="1">
    <source>
        <dbReference type="ARBA" id="ARBA00004651"/>
    </source>
</evidence>
<name>A0A418WSH3_9SPHN</name>
<evidence type="ECO:0000256" key="4">
    <source>
        <dbReference type="ARBA" id="ARBA00022840"/>
    </source>
</evidence>
<feature type="transmembrane region" description="Helical" evidence="7">
    <location>
        <begin position="280"/>
        <end position="299"/>
    </location>
</feature>
<dbReference type="SUPFAM" id="SSF52540">
    <property type="entry name" value="P-loop containing nucleoside triphosphate hydrolases"/>
    <property type="match status" value="1"/>
</dbReference>
<feature type="transmembrane region" description="Helical" evidence="7">
    <location>
        <begin position="180"/>
        <end position="200"/>
    </location>
</feature>
<feature type="transmembrane region" description="Helical" evidence="7">
    <location>
        <begin position="142"/>
        <end position="160"/>
    </location>
</feature>
<keyword evidence="12" id="KW-1185">Reference proteome</keyword>
<dbReference type="GO" id="GO:0006508">
    <property type="term" value="P:proteolysis"/>
    <property type="evidence" value="ECO:0007669"/>
    <property type="project" value="InterPro"/>
</dbReference>
<dbReference type="Gene3D" id="3.40.50.300">
    <property type="entry name" value="P-loop containing nucleotide triphosphate hydrolases"/>
    <property type="match status" value="1"/>
</dbReference>
<evidence type="ECO:0000259" key="9">
    <source>
        <dbReference type="PROSITE" id="PS50929"/>
    </source>
</evidence>
<dbReference type="EMBL" id="QYUM01000002">
    <property type="protein sequence ID" value="RJF94220.1"/>
    <property type="molecule type" value="Genomic_DNA"/>
</dbReference>
<keyword evidence="5 7" id="KW-1133">Transmembrane helix</keyword>
<feature type="domain" description="Peptidase C39" evidence="10">
    <location>
        <begin position="1"/>
        <end position="109"/>
    </location>
</feature>
<dbReference type="InterPro" id="IPR005074">
    <property type="entry name" value="Peptidase_C39"/>
</dbReference>
<protein>
    <submittedName>
        <fullName evidence="11">Type I secretion system permease/ATPase</fullName>
    </submittedName>
</protein>
<dbReference type="Pfam" id="PF00664">
    <property type="entry name" value="ABC_membrane"/>
    <property type="match status" value="1"/>
</dbReference>
<dbReference type="InterPro" id="IPR017750">
    <property type="entry name" value="ATPase_T1SS"/>
</dbReference>
<dbReference type="SMART" id="SM00382">
    <property type="entry name" value="AAA"/>
    <property type="match status" value="1"/>
</dbReference>
<accession>A0A418WSH3</accession>
<dbReference type="Proteomes" id="UP000286100">
    <property type="component" value="Unassembled WGS sequence"/>
</dbReference>
<gene>
    <name evidence="11" type="ORF">D3876_03750</name>
</gene>
<dbReference type="GO" id="GO:0005886">
    <property type="term" value="C:plasma membrane"/>
    <property type="evidence" value="ECO:0007669"/>
    <property type="project" value="UniProtKB-SubCell"/>
</dbReference>
<evidence type="ECO:0000256" key="2">
    <source>
        <dbReference type="ARBA" id="ARBA00022692"/>
    </source>
</evidence>
<dbReference type="GO" id="GO:0005524">
    <property type="term" value="F:ATP binding"/>
    <property type="evidence" value="ECO:0007669"/>
    <property type="project" value="UniProtKB-KW"/>
</dbReference>
<dbReference type="GO" id="GO:0140359">
    <property type="term" value="F:ABC-type transporter activity"/>
    <property type="evidence" value="ECO:0007669"/>
    <property type="project" value="InterPro"/>
</dbReference>
<evidence type="ECO:0000256" key="7">
    <source>
        <dbReference type="SAM" id="Phobius"/>
    </source>
</evidence>
<dbReference type="OrthoDB" id="9787557at2"/>
<dbReference type="PROSITE" id="PS50990">
    <property type="entry name" value="PEPTIDASE_C39"/>
    <property type="match status" value="1"/>
</dbReference>
<dbReference type="PROSITE" id="PS50893">
    <property type="entry name" value="ABC_TRANSPORTER_2"/>
    <property type="match status" value="1"/>
</dbReference>
<sequence length="694" mass="76142">MVARRYDRPSSPVTVRAGLALDENGRLPFHQIEPALDQIGLRGESTRRDLKRWKKHDVPAILKLSDDRAVVLLELADDDAQVLMPGREEPLWVPRASLGELYEGAAVVIEPDPTQDREAERPWDKARRTHWFWSEVWKVRGAFTYVALAALIINLLGFALPLFTMNVYDRIIPNKSTASLWVLAVGVLIAFAMEFTLRLARARLIDETGRDLDARLSQKLFEKVMNIPLAARDGSTGAFARRVSEYEMVRDFFASTTVVLAVDVLFLFVFVILMAVLAGWLALVPLVAIGVMAFAGIALQKAMARAALEAQADSSLQQSVLVESIGGLETLKAVRAEGRMLGRWRRYAEMSATTQEHLRKLTSSAVNLASVCQQTTSIALVIGGFYLFNAGTISMGAIIAIVMLAGRAMAPIGQLAFLMTRARQAMVTMDGLQKMMEFEDERTQGSRSIVPEIRTGAITLEHVAFQYPGSGKDSLADISLTIRPGERIGIIGRVASGKSTLGRVLCGLYRPTAGSYLLDGLDSRQHHPHEMRSALRYVGQDAELFSGTIRENLMLGARSQDDEKLVDALKRSGAGIFLARDAAGFDLNVGERGSKLSGGQRSFLVLARALVEPSRLLFLDEPTGAMDTQTEKLFIEHLARAVTPDQTLIVSTHRHAMLAIVDRMIVIDQGRIIADGPRDEILSSLAGRAGKEAA</sequence>
<evidence type="ECO:0000259" key="8">
    <source>
        <dbReference type="PROSITE" id="PS50893"/>
    </source>
</evidence>
<evidence type="ECO:0000256" key="6">
    <source>
        <dbReference type="ARBA" id="ARBA00023136"/>
    </source>
</evidence>
<dbReference type="NCBIfam" id="TIGR03375">
    <property type="entry name" value="type_I_sec_LssB"/>
    <property type="match status" value="1"/>
</dbReference>
<dbReference type="GO" id="GO:0008233">
    <property type="term" value="F:peptidase activity"/>
    <property type="evidence" value="ECO:0007669"/>
    <property type="project" value="InterPro"/>
</dbReference>
<reference evidence="11 12" key="1">
    <citation type="submission" date="2018-09" db="EMBL/GenBank/DDBJ databases">
        <authorList>
            <person name="Zhu H."/>
        </authorList>
    </citation>
    <scope>NUCLEOTIDE SEQUENCE [LARGE SCALE GENOMIC DNA]</scope>
    <source>
        <strain evidence="11 12">K2R01-6</strain>
    </source>
</reference>
<comment type="caution">
    <text evidence="11">The sequence shown here is derived from an EMBL/GenBank/DDBJ whole genome shotgun (WGS) entry which is preliminary data.</text>
</comment>
<dbReference type="Gene3D" id="3.90.70.10">
    <property type="entry name" value="Cysteine proteinases"/>
    <property type="match status" value="1"/>
</dbReference>
<keyword evidence="6 7" id="KW-0472">Membrane</keyword>
<dbReference type="InterPro" id="IPR003593">
    <property type="entry name" value="AAA+_ATPase"/>
</dbReference>
<dbReference type="Gene3D" id="1.20.1560.10">
    <property type="entry name" value="ABC transporter type 1, transmembrane domain"/>
    <property type="match status" value="1"/>
</dbReference>
<dbReference type="Pfam" id="PF00005">
    <property type="entry name" value="ABC_tran"/>
    <property type="match status" value="1"/>
</dbReference>
<evidence type="ECO:0000256" key="5">
    <source>
        <dbReference type="ARBA" id="ARBA00022989"/>
    </source>
</evidence>
<evidence type="ECO:0000313" key="11">
    <source>
        <dbReference type="EMBL" id="RJF94220.1"/>
    </source>
</evidence>
<comment type="subcellular location">
    <subcellularLocation>
        <location evidence="1">Cell membrane</location>
        <topology evidence="1">Multi-pass membrane protein</topology>
    </subcellularLocation>
</comment>
<evidence type="ECO:0000256" key="3">
    <source>
        <dbReference type="ARBA" id="ARBA00022741"/>
    </source>
</evidence>
<dbReference type="InterPro" id="IPR011527">
    <property type="entry name" value="ABC1_TM_dom"/>
</dbReference>
<dbReference type="InterPro" id="IPR027417">
    <property type="entry name" value="P-loop_NTPase"/>
</dbReference>
<dbReference type="InterPro" id="IPR003439">
    <property type="entry name" value="ABC_transporter-like_ATP-bd"/>
</dbReference>
<dbReference type="GO" id="GO:0034040">
    <property type="term" value="F:ATPase-coupled lipid transmembrane transporter activity"/>
    <property type="evidence" value="ECO:0007669"/>
    <property type="project" value="TreeGrafter"/>
</dbReference>
<keyword evidence="4" id="KW-0067">ATP-binding</keyword>
<feature type="transmembrane region" description="Helical" evidence="7">
    <location>
        <begin position="252"/>
        <end position="274"/>
    </location>
</feature>
<dbReference type="InterPro" id="IPR039421">
    <property type="entry name" value="Type_1_exporter"/>
</dbReference>
<evidence type="ECO:0000313" key="12">
    <source>
        <dbReference type="Proteomes" id="UP000286100"/>
    </source>
</evidence>
<dbReference type="PANTHER" id="PTHR24221:SF248">
    <property type="entry name" value="ABC TRANSPORTER TRANSMEMBRANE REGION"/>
    <property type="match status" value="1"/>
</dbReference>
<proteinExistence type="predicted"/>